<dbReference type="InterPro" id="IPR009030">
    <property type="entry name" value="Growth_fac_rcpt_cys_sf"/>
</dbReference>
<feature type="disulfide bond" evidence="6">
    <location>
        <begin position="142"/>
        <end position="169"/>
    </location>
</feature>
<comment type="caution">
    <text evidence="5">Lacks conserved residue(s) required for the propagation of feature annotation.</text>
</comment>
<dbReference type="Gene3D" id="2.10.25.10">
    <property type="entry name" value="Laminin"/>
    <property type="match status" value="6"/>
</dbReference>
<dbReference type="InterPro" id="IPR000742">
    <property type="entry name" value="EGF"/>
</dbReference>
<evidence type="ECO:0000256" key="2">
    <source>
        <dbReference type="ARBA" id="ARBA00022729"/>
    </source>
</evidence>
<dbReference type="SUPFAM" id="SSF57184">
    <property type="entry name" value="Growth factor receptor domain"/>
    <property type="match status" value="2"/>
</dbReference>
<dbReference type="InterPro" id="IPR035976">
    <property type="entry name" value="Sushi/SCR/CCP_sf"/>
</dbReference>
<dbReference type="PANTHER" id="PTHR24034:SF43">
    <property type="entry name" value="LATENT-TRANSFORMING GROWTH FACTOR BETA-BINDING PROTEIN 4"/>
    <property type="match status" value="1"/>
</dbReference>
<keyword evidence="1 5" id="KW-0245">EGF-like domain</keyword>
<feature type="domain" description="EGF-like" evidence="7">
    <location>
        <begin position="441"/>
        <end position="481"/>
    </location>
</feature>
<keyword evidence="6" id="KW-0768">Sushi</keyword>
<dbReference type="InterPro" id="IPR001881">
    <property type="entry name" value="EGF-like_Ca-bd_dom"/>
</dbReference>
<evidence type="ECO:0000256" key="4">
    <source>
        <dbReference type="ARBA" id="ARBA00023157"/>
    </source>
</evidence>
<feature type="domain" description="EGF-like" evidence="7">
    <location>
        <begin position="548"/>
        <end position="588"/>
    </location>
</feature>
<feature type="disulfide bond" evidence="6">
    <location>
        <begin position="204"/>
        <end position="231"/>
    </location>
</feature>
<dbReference type="Pfam" id="PF14670">
    <property type="entry name" value="FXa_inhibition"/>
    <property type="match status" value="2"/>
</dbReference>
<proteinExistence type="predicted"/>
<reference evidence="9 10" key="1">
    <citation type="journal article" date="2019" name="Sci. Rep.">
        <title>Orb-weaving spider Araneus ventricosus genome elucidates the spidroin gene catalogue.</title>
        <authorList>
            <person name="Kono N."/>
            <person name="Nakamura H."/>
            <person name="Ohtoshi R."/>
            <person name="Moran D.A.P."/>
            <person name="Shinohara A."/>
            <person name="Yoshida Y."/>
            <person name="Fujiwara M."/>
            <person name="Mori M."/>
            <person name="Tomita M."/>
            <person name="Arakawa K."/>
        </authorList>
    </citation>
    <scope>NUCLEOTIDE SEQUENCE [LARGE SCALE GENOMIC DNA]</scope>
</reference>
<dbReference type="SUPFAM" id="SSF57535">
    <property type="entry name" value="Complement control module/SCR domain"/>
    <property type="match status" value="4"/>
</dbReference>
<dbReference type="PANTHER" id="PTHR24034">
    <property type="entry name" value="EGF-LIKE DOMAIN-CONTAINING PROTEIN"/>
    <property type="match status" value="1"/>
</dbReference>
<dbReference type="Pfam" id="PF12662">
    <property type="entry name" value="cEGF"/>
    <property type="match status" value="1"/>
</dbReference>
<dbReference type="InterPro" id="IPR000152">
    <property type="entry name" value="EGF-type_Asp/Asn_hydroxyl_site"/>
</dbReference>
<feature type="non-terminal residue" evidence="9">
    <location>
        <position position="655"/>
    </location>
</feature>
<dbReference type="Pfam" id="PF07645">
    <property type="entry name" value="EGF_CA"/>
    <property type="match status" value="2"/>
</dbReference>
<evidence type="ECO:0000256" key="6">
    <source>
        <dbReference type="PROSITE-ProRule" id="PRU00302"/>
    </source>
</evidence>
<dbReference type="PROSITE" id="PS01186">
    <property type="entry name" value="EGF_2"/>
    <property type="match status" value="3"/>
</dbReference>
<dbReference type="PROSITE" id="PS01187">
    <property type="entry name" value="EGF_CA"/>
    <property type="match status" value="2"/>
</dbReference>
<dbReference type="Pfam" id="PF00084">
    <property type="entry name" value="Sushi"/>
    <property type="match status" value="4"/>
</dbReference>
<comment type="caution">
    <text evidence="9">The sequence shown here is derived from an EMBL/GenBank/DDBJ whole genome shotgun (WGS) entry which is preliminary data.</text>
</comment>
<dbReference type="GO" id="GO:0050431">
    <property type="term" value="F:transforming growth factor beta binding"/>
    <property type="evidence" value="ECO:0007669"/>
    <property type="project" value="TreeGrafter"/>
</dbReference>
<dbReference type="PROSITE" id="PS00010">
    <property type="entry name" value="ASX_HYDROXYL"/>
    <property type="match status" value="3"/>
</dbReference>
<dbReference type="SMART" id="SM00181">
    <property type="entry name" value="EGF"/>
    <property type="match status" value="6"/>
</dbReference>
<dbReference type="OrthoDB" id="10045365at2759"/>
<dbReference type="FunFam" id="2.10.25.10:FF:000037">
    <property type="entry name" value="Signal peptide, CUB domain and EGF-like domain-containing 2"/>
    <property type="match status" value="3"/>
</dbReference>
<accession>A0A4Y2B589</accession>
<protein>
    <submittedName>
        <fullName evidence="9">Multiple epidermal growth factor-like domains protein 6</fullName>
    </submittedName>
</protein>
<dbReference type="InterPro" id="IPR000436">
    <property type="entry name" value="Sushi_SCR_CCP_dom"/>
</dbReference>
<keyword evidence="3" id="KW-0677">Repeat</keyword>
<dbReference type="Gene3D" id="2.10.70.10">
    <property type="entry name" value="Complement Module, domain 1"/>
    <property type="match status" value="4"/>
</dbReference>
<dbReference type="SMART" id="SM00032">
    <property type="entry name" value="CCP"/>
    <property type="match status" value="4"/>
</dbReference>
<organism evidence="9 10">
    <name type="scientific">Araneus ventricosus</name>
    <name type="common">Orbweaver spider</name>
    <name type="synonym">Epeira ventricosa</name>
    <dbReference type="NCBI Taxonomy" id="182803"/>
    <lineage>
        <taxon>Eukaryota</taxon>
        <taxon>Metazoa</taxon>
        <taxon>Ecdysozoa</taxon>
        <taxon>Arthropoda</taxon>
        <taxon>Chelicerata</taxon>
        <taxon>Arachnida</taxon>
        <taxon>Araneae</taxon>
        <taxon>Araneomorphae</taxon>
        <taxon>Entelegynae</taxon>
        <taxon>Araneoidea</taxon>
        <taxon>Araneidae</taxon>
        <taxon>Araneus</taxon>
    </lineage>
</organism>
<dbReference type="CDD" id="cd00054">
    <property type="entry name" value="EGF_CA"/>
    <property type="match status" value="3"/>
</dbReference>
<dbReference type="InterPro" id="IPR049883">
    <property type="entry name" value="NOTCH1_EGF-like"/>
</dbReference>
<dbReference type="InterPro" id="IPR026823">
    <property type="entry name" value="cEGF"/>
</dbReference>
<name>A0A4Y2B589_ARAVE</name>
<dbReference type="Proteomes" id="UP000499080">
    <property type="component" value="Unassembled WGS sequence"/>
</dbReference>
<dbReference type="InterPro" id="IPR050751">
    <property type="entry name" value="ECM_structural_protein"/>
</dbReference>
<evidence type="ECO:0000313" key="10">
    <source>
        <dbReference type="Proteomes" id="UP000499080"/>
    </source>
</evidence>
<dbReference type="PROSITE" id="PS50026">
    <property type="entry name" value="EGF_3"/>
    <property type="match status" value="3"/>
</dbReference>
<dbReference type="PROSITE" id="PS50923">
    <property type="entry name" value="SUSHI"/>
    <property type="match status" value="4"/>
</dbReference>
<feature type="domain" description="Sushi" evidence="8">
    <location>
        <begin position="235"/>
        <end position="301"/>
    </location>
</feature>
<keyword evidence="2" id="KW-0732">Signal</keyword>
<keyword evidence="4 6" id="KW-1015">Disulfide bond</keyword>
<dbReference type="CDD" id="cd00033">
    <property type="entry name" value="CCP"/>
    <property type="match status" value="4"/>
</dbReference>
<evidence type="ECO:0000256" key="1">
    <source>
        <dbReference type="ARBA" id="ARBA00022536"/>
    </source>
</evidence>
<feature type="domain" description="Sushi" evidence="8">
    <location>
        <begin position="112"/>
        <end position="171"/>
    </location>
</feature>
<dbReference type="SMART" id="SM00179">
    <property type="entry name" value="EGF_CA"/>
    <property type="match status" value="5"/>
</dbReference>
<dbReference type="EMBL" id="BGPR01000049">
    <property type="protein sequence ID" value="GBL86475.1"/>
    <property type="molecule type" value="Genomic_DNA"/>
</dbReference>
<feature type="domain" description="Sushi" evidence="8">
    <location>
        <begin position="174"/>
        <end position="233"/>
    </location>
</feature>
<sequence length="655" mass="72918">MIYPLLFLNGECGWNSNLEHVEEEDLQNVLRLHSCNIIPTGLLFVMQISSSCIPLNAPVFGSMKCSTTAPEVGSSCTFECQSTHYFKGNSTRICTEDLRWTGSAGYCIMKSESCIPLKAPVFGSMKCSTTAVEVGSSCTFECQSTHYLRGTSTRTCAKDLRWTGIAARCIMKSESCLPLKPPAFGSMKCSTTALKVGSSCTFECQSTHYLRGTSTRTCSENLRWTGTASRCIMKSECSEPPPLHQGTVTGCSPYRKPRYNDTCYFRCNEGFLLVGPSYLKCRLDGRLTDEKGHQRFPRCETSVPVNSSLGAIPGNTDFQNKPRPVSPTSWLSCQVHNGYCSHYCHQEPKGIRCSCRSGYRLSNDGKTCIETFSVYPYPNVAVTPVDEDFRNTPRPVSPPSWLSCQLHKGYCSHHCHQEPAGVRCSCRSGYRLSQNGRTCTDVDECQNESLNKCDHICRNTVGSFKCLCRQGYTSPDGFRCEERLPSVAVTPGDEDFRNTPRPISPTSRLSCQEHNGYCSHHCHQEPEGVRCSCRSGYRLSRDARTCTDVDECQDERLSKCDHLCRNTVGSYKCLCRQGYTSPDGFRCEDVDECLDDRLNKCDHTCRNTEGGYICSCREGFVSSDGFRCEGCRVNSYRTATDVSCKECPANSHTDG</sequence>
<feature type="domain" description="Sushi" evidence="8">
    <location>
        <begin position="50"/>
        <end position="109"/>
    </location>
</feature>
<evidence type="ECO:0000313" key="9">
    <source>
        <dbReference type="EMBL" id="GBL86475.1"/>
    </source>
</evidence>
<dbReference type="GO" id="GO:0005509">
    <property type="term" value="F:calcium ion binding"/>
    <property type="evidence" value="ECO:0007669"/>
    <property type="project" value="InterPro"/>
</dbReference>
<evidence type="ECO:0000259" key="7">
    <source>
        <dbReference type="PROSITE" id="PS50026"/>
    </source>
</evidence>
<feature type="disulfide bond" evidence="6">
    <location>
        <begin position="80"/>
        <end position="107"/>
    </location>
</feature>
<dbReference type="InterPro" id="IPR018097">
    <property type="entry name" value="EGF_Ca-bd_CS"/>
</dbReference>
<dbReference type="AlphaFoldDB" id="A0A4Y2B589"/>
<dbReference type="FunFam" id="2.10.25.10:FF:000038">
    <property type="entry name" value="Fibrillin 2"/>
    <property type="match status" value="3"/>
</dbReference>
<evidence type="ECO:0000256" key="5">
    <source>
        <dbReference type="PROSITE-ProRule" id="PRU00076"/>
    </source>
</evidence>
<keyword evidence="10" id="KW-1185">Reference proteome</keyword>
<gene>
    <name evidence="9" type="primary">MEGF6_1</name>
    <name evidence="9" type="ORF">AVEN_194751_1</name>
</gene>
<feature type="domain" description="EGF-like" evidence="7">
    <location>
        <begin position="589"/>
        <end position="629"/>
    </location>
</feature>
<evidence type="ECO:0000259" key="8">
    <source>
        <dbReference type="PROSITE" id="PS50923"/>
    </source>
</evidence>
<evidence type="ECO:0000256" key="3">
    <source>
        <dbReference type="ARBA" id="ARBA00022737"/>
    </source>
</evidence>